<evidence type="ECO:0000256" key="2">
    <source>
        <dbReference type="ARBA" id="ARBA00006074"/>
    </source>
</evidence>
<reference evidence="12" key="1">
    <citation type="journal article" date="2018" name="Nat. Genet.">
        <title>Extensive intraspecific gene order and gene structural variations between Mo17 and other maize genomes.</title>
        <authorList>
            <person name="Sun S."/>
            <person name="Zhou Y."/>
            <person name="Chen J."/>
            <person name="Shi J."/>
            <person name="Zhao H."/>
            <person name="Zhao H."/>
            <person name="Song W."/>
            <person name="Zhang M."/>
            <person name="Cui Y."/>
            <person name="Dong X."/>
            <person name="Liu H."/>
            <person name="Ma X."/>
            <person name="Jiao Y."/>
            <person name="Wang B."/>
            <person name="Wei X."/>
            <person name="Stein J.C."/>
            <person name="Glaubitz J.C."/>
            <person name="Lu F."/>
            <person name="Yu G."/>
            <person name="Liang C."/>
            <person name="Fengler K."/>
            <person name="Li B."/>
            <person name="Rafalski A."/>
            <person name="Schnable P.S."/>
            <person name="Ware D.H."/>
            <person name="Buckler E.S."/>
            <person name="Lai J."/>
        </authorList>
    </citation>
    <scope>NUCLEOTIDE SEQUENCE [LARGE SCALE GENOMIC DNA]</scope>
    <source>
        <tissue evidence="12">Seedling</tissue>
    </source>
</reference>
<dbReference type="SMART" id="SM00340">
    <property type="entry name" value="HALZ"/>
    <property type="match status" value="1"/>
</dbReference>
<feature type="compositionally biased region" description="Acidic residues" evidence="10">
    <location>
        <begin position="257"/>
        <end position="267"/>
    </location>
</feature>
<dbReference type="GO" id="GO:0005634">
    <property type="term" value="C:nucleus"/>
    <property type="evidence" value="ECO:0007669"/>
    <property type="project" value="UniProtKB-SubCell"/>
</dbReference>
<evidence type="ECO:0000256" key="8">
    <source>
        <dbReference type="PROSITE-ProRule" id="PRU00108"/>
    </source>
</evidence>
<dbReference type="InterPro" id="IPR017970">
    <property type="entry name" value="Homeobox_CS"/>
</dbReference>
<comment type="subcellular location">
    <subcellularLocation>
        <location evidence="1 8 9">Nucleus</location>
    </subcellularLocation>
</comment>
<dbReference type="Gene3D" id="1.10.10.60">
    <property type="entry name" value="Homeodomain-like"/>
    <property type="match status" value="1"/>
</dbReference>
<gene>
    <name evidence="12" type="primary">HOX7</name>
    <name evidence="12" type="ORF">Zm00014a_005884</name>
</gene>
<evidence type="ECO:0000256" key="4">
    <source>
        <dbReference type="ARBA" id="ARBA00023125"/>
    </source>
</evidence>
<name>A0A3L6EZU9_MAIZE</name>
<dbReference type="CDD" id="cd00086">
    <property type="entry name" value="homeodomain"/>
    <property type="match status" value="1"/>
</dbReference>
<sequence>MGTVSSIGLSVFATFSADEVAMLETLVLLPGQDAEIARESSRRRARSSCCLVPLPRAHRHHRLVLSPSSVRVCVRGPGTRSTWCRQQVRTLLKPTRASPLLVSYPSSILDMELELSLGDSRAPAKSASTPAALTPIHAGAGGEGHELALELGVGAAKRAEQDNQKTPVQPEHVQEEEEEEETCPYSESPAELSLIGCPLLPAASAEIGSVNSSEVCVRRGFGVDAVLVDGGDAAQGRPALSTSFLPSEFLVRRQADDQEAAAEDEEMSGVGGGARKKLRLSKEQSAFLEDSFKAHSTLTPKQKSDLAKRLKLRPRQVEVWFQNRRARSKLKQTEVDCEYLKRWCEKLAQENRRLQREVADLRRLCSAAYPFYGAAAGFGVATARVCPSSCDNDVSEAAISGAPSAAAPPPSTLFASWPPHFGPFTVVVPPLLRRQPSATTS</sequence>
<dbReference type="ExpressionAtlas" id="A0A3L6EZU9">
    <property type="expression patterns" value="baseline and differential"/>
</dbReference>
<keyword evidence="6" id="KW-0804">Transcription</keyword>
<dbReference type="PROSITE" id="PS50071">
    <property type="entry name" value="HOMEOBOX_2"/>
    <property type="match status" value="1"/>
</dbReference>
<evidence type="ECO:0000256" key="9">
    <source>
        <dbReference type="RuleBase" id="RU000682"/>
    </source>
</evidence>
<organism evidence="12">
    <name type="scientific">Zea mays</name>
    <name type="common">Maize</name>
    <dbReference type="NCBI Taxonomy" id="4577"/>
    <lineage>
        <taxon>Eukaryota</taxon>
        <taxon>Viridiplantae</taxon>
        <taxon>Streptophyta</taxon>
        <taxon>Embryophyta</taxon>
        <taxon>Tracheophyta</taxon>
        <taxon>Spermatophyta</taxon>
        <taxon>Magnoliopsida</taxon>
        <taxon>Liliopsida</taxon>
        <taxon>Poales</taxon>
        <taxon>Poaceae</taxon>
        <taxon>PACMAD clade</taxon>
        <taxon>Panicoideae</taxon>
        <taxon>Andropogonodae</taxon>
        <taxon>Andropogoneae</taxon>
        <taxon>Tripsacinae</taxon>
        <taxon>Zea</taxon>
    </lineage>
</organism>
<keyword evidence="4 8" id="KW-0238">DNA-binding</keyword>
<feature type="domain" description="Homeobox" evidence="11">
    <location>
        <begin position="271"/>
        <end position="331"/>
    </location>
</feature>
<protein>
    <submittedName>
        <fullName evidence="12">Homeobox-leucine zipper protein HOX7</fullName>
    </submittedName>
</protein>
<evidence type="ECO:0000256" key="6">
    <source>
        <dbReference type="ARBA" id="ARBA00023163"/>
    </source>
</evidence>
<evidence type="ECO:0000256" key="10">
    <source>
        <dbReference type="SAM" id="MobiDB-lite"/>
    </source>
</evidence>
<evidence type="ECO:0000313" key="12">
    <source>
        <dbReference type="EMBL" id="PWZ26143.1"/>
    </source>
</evidence>
<feature type="region of interest" description="Disordered" evidence="10">
    <location>
        <begin position="157"/>
        <end position="181"/>
    </location>
</feature>
<dbReference type="GO" id="GO:0000981">
    <property type="term" value="F:DNA-binding transcription factor activity, RNA polymerase II-specific"/>
    <property type="evidence" value="ECO:0007669"/>
    <property type="project" value="InterPro"/>
</dbReference>
<dbReference type="InterPro" id="IPR050762">
    <property type="entry name" value="HD-ZIP_Homeobox_LZ_Class_II"/>
</dbReference>
<dbReference type="Pfam" id="PF00046">
    <property type="entry name" value="Homeodomain"/>
    <property type="match status" value="1"/>
</dbReference>
<proteinExistence type="inferred from homology"/>
<evidence type="ECO:0000256" key="5">
    <source>
        <dbReference type="ARBA" id="ARBA00023155"/>
    </source>
</evidence>
<dbReference type="GO" id="GO:0043565">
    <property type="term" value="F:sequence-specific DNA binding"/>
    <property type="evidence" value="ECO:0007669"/>
    <property type="project" value="InterPro"/>
</dbReference>
<evidence type="ECO:0000256" key="1">
    <source>
        <dbReference type="ARBA" id="ARBA00004123"/>
    </source>
</evidence>
<dbReference type="Pfam" id="PF02183">
    <property type="entry name" value="HALZ"/>
    <property type="match status" value="1"/>
</dbReference>
<dbReference type="SMART" id="SM00389">
    <property type="entry name" value="HOX"/>
    <property type="match status" value="1"/>
</dbReference>
<dbReference type="EMBL" id="NCVQ01000005">
    <property type="protein sequence ID" value="PWZ26143.1"/>
    <property type="molecule type" value="Genomic_DNA"/>
</dbReference>
<accession>A0A3L6EZU9</accession>
<keyword evidence="5 8" id="KW-0371">Homeobox</keyword>
<feature type="DNA-binding region" description="Homeobox" evidence="8">
    <location>
        <begin position="273"/>
        <end position="332"/>
    </location>
</feature>
<evidence type="ECO:0000256" key="3">
    <source>
        <dbReference type="ARBA" id="ARBA00023015"/>
    </source>
</evidence>
<dbReference type="SUPFAM" id="SSF46689">
    <property type="entry name" value="Homeodomain-like"/>
    <property type="match status" value="1"/>
</dbReference>
<dbReference type="PANTHER" id="PTHR45714">
    <property type="entry name" value="HOMEOBOX-LEUCINE ZIPPER PROTEIN HAT14"/>
    <property type="match status" value="1"/>
</dbReference>
<dbReference type="InterPro" id="IPR009057">
    <property type="entry name" value="Homeodomain-like_sf"/>
</dbReference>
<evidence type="ECO:0000259" key="11">
    <source>
        <dbReference type="PROSITE" id="PS50071"/>
    </source>
</evidence>
<comment type="caution">
    <text evidence="12">The sequence shown here is derived from an EMBL/GenBank/DDBJ whole genome shotgun (WGS) entry which is preliminary data.</text>
</comment>
<dbReference type="Proteomes" id="UP000251960">
    <property type="component" value="Chromosome 4"/>
</dbReference>
<dbReference type="FunFam" id="1.10.10.60:FF:000577">
    <property type="entry name" value="Homeobox-leucine zipper protein 18"/>
    <property type="match status" value="1"/>
</dbReference>
<evidence type="ECO:0000256" key="7">
    <source>
        <dbReference type="ARBA" id="ARBA00023242"/>
    </source>
</evidence>
<dbReference type="PANTHER" id="PTHR45714:SF21">
    <property type="entry name" value="HOMEOBOX-LEUCINE ZIPPER PROTEIN HOX7"/>
    <property type="match status" value="1"/>
</dbReference>
<dbReference type="AlphaFoldDB" id="A0A3L6EZU9"/>
<dbReference type="InterPro" id="IPR001356">
    <property type="entry name" value="HD"/>
</dbReference>
<comment type="similarity">
    <text evidence="2">Belongs to the HD-ZIP homeobox family. Class II subfamily.</text>
</comment>
<dbReference type="PROSITE" id="PS00027">
    <property type="entry name" value="HOMEOBOX_1"/>
    <property type="match status" value="1"/>
</dbReference>
<feature type="region of interest" description="Disordered" evidence="10">
    <location>
        <begin position="256"/>
        <end position="275"/>
    </location>
</feature>
<keyword evidence="7 8" id="KW-0539">Nucleus</keyword>
<keyword evidence="3" id="KW-0805">Transcription regulation</keyword>
<dbReference type="InterPro" id="IPR003106">
    <property type="entry name" value="Leu_zip_homeo"/>
</dbReference>